<keyword evidence="9" id="KW-0732">Signal</keyword>
<keyword evidence="6" id="KW-0482">Metalloprotease</keyword>
<dbReference type="EMBL" id="JBEPIJ010000007">
    <property type="protein sequence ID" value="MES0873966.1"/>
    <property type="molecule type" value="Genomic_DNA"/>
</dbReference>
<feature type="chain" id="PRO_5046986509" evidence="9">
    <location>
        <begin position="19"/>
        <end position="743"/>
    </location>
</feature>
<evidence type="ECO:0000256" key="1">
    <source>
        <dbReference type="ARBA" id="ARBA00001947"/>
    </source>
</evidence>
<accession>A0ABV2A9N1</accession>
<evidence type="ECO:0000313" key="12">
    <source>
        <dbReference type="Proteomes" id="UP001465331"/>
    </source>
</evidence>
<comment type="caution">
    <text evidence="11">The sequence shown here is derived from an EMBL/GenBank/DDBJ whole genome shotgun (WGS) entry which is preliminary data.</text>
</comment>
<name>A0ABV2A9N1_9GAMM</name>
<dbReference type="Gene3D" id="3.40.630.10">
    <property type="entry name" value="Zn peptidases"/>
    <property type="match status" value="1"/>
</dbReference>
<dbReference type="GO" id="GO:0004180">
    <property type="term" value="F:carboxypeptidase activity"/>
    <property type="evidence" value="ECO:0007669"/>
    <property type="project" value="UniProtKB-KW"/>
</dbReference>
<evidence type="ECO:0000259" key="10">
    <source>
        <dbReference type="PROSITE" id="PS52035"/>
    </source>
</evidence>
<reference evidence="11 12" key="1">
    <citation type="submission" date="2024-06" db="EMBL/GenBank/DDBJ databases">
        <authorList>
            <person name="Li Z."/>
            <person name="Jiang Y."/>
        </authorList>
    </citation>
    <scope>NUCLEOTIDE SEQUENCE [LARGE SCALE GENOMIC DNA]</scope>
    <source>
        <strain evidence="11 12">HSW-8</strain>
    </source>
</reference>
<keyword evidence="12" id="KW-1185">Reference proteome</keyword>
<organism evidence="11 12">
    <name type="scientific">Sinimarinibacterium thermocellulolyticum</name>
    <dbReference type="NCBI Taxonomy" id="3170016"/>
    <lineage>
        <taxon>Bacteria</taxon>
        <taxon>Pseudomonadati</taxon>
        <taxon>Pseudomonadota</taxon>
        <taxon>Gammaproteobacteria</taxon>
        <taxon>Nevskiales</taxon>
        <taxon>Nevskiaceae</taxon>
        <taxon>Sinimarinibacterium</taxon>
    </lineage>
</organism>
<evidence type="ECO:0000256" key="5">
    <source>
        <dbReference type="ARBA" id="ARBA00022833"/>
    </source>
</evidence>
<feature type="region of interest" description="Disordered" evidence="8">
    <location>
        <begin position="678"/>
        <end position="719"/>
    </location>
</feature>
<dbReference type="RefSeq" id="WP_352888881.1">
    <property type="nucleotide sequence ID" value="NZ_JBEPIJ010000007.1"/>
</dbReference>
<comment type="cofactor">
    <cofactor evidence="1">
        <name>Zn(2+)</name>
        <dbReference type="ChEBI" id="CHEBI:29105"/>
    </cofactor>
</comment>
<keyword evidence="5" id="KW-0862">Zinc</keyword>
<feature type="active site" description="Proton donor/acceptor" evidence="7">
    <location>
        <position position="474"/>
    </location>
</feature>
<evidence type="ECO:0000256" key="3">
    <source>
        <dbReference type="ARBA" id="ARBA00022670"/>
    </source>
</evidence>
<evidence type="ECO:0000256" key="9">
    <source>
        <dbReference type="SAM" id="SignalP"/>
    </source>
</evidence>
<dbReference type="PANTHER" id="PTHR11705:SF143">
    <property type="entry name" value="SLL0236 PROTEIN"/>
    <property type="match status" value="1"/>
</dbReference>
<dbReference type="PROSITE" id="PS52035">
    <property type="entry name" value="PEPTIDASE_M14"/>
    <property type="match status" value="1"/>
</dbReference>
<evidence type="ECO:0000256" key="7">
    <source>
        <dbReference type="PROSITE-ProRule" id="PRU01379"/>
    </source>
</evidence>
<protein>
    <submittedName>
        <fullName evidence="11">M14 family zinc carboxypeptidase</fullName>
    </submittedName>
</protein>
<feature type="compositionally biased region" description="Basic and acidic residues" evidence="8">
    <location>
        <begin position="692"/>
        <end position="706"/>
    </location>
</feature>
<keyword evidence="3" id="KW-0645">Protease</keyword>
<dbReference type="Pfam" id="PF00246">
    <property type="entry name" value="Peptidase_M14"/>
    <property type="match status" value="1"/>
</dbReference>
<dbReference type="Proteomes" id="UP001465331">
    <property type="component" value="Unassembled WGS sequence"/>
</dbReference>
<keyword evidence="4" id="KW-0378">Hydrolase</keyword>
<dbReference type="InterPro" id="IPR000834">
    <property type="entry name" value="Peptidase_M14"/>
</dbReference>
<comment type="similarity">
    <text evidence="2 7">Belongs to the peptidase M14 family.</text>
</comment>
<dbReference type="SUPFAM" id="SSF53187">
    <property type="entry name" value="Zn-dependent exopeptidases"/>
    <property type="match status" value="1"/>
</dbReference>
<feature type="signal peptide" evidence="9">
    <location>
        <begin position="1"/>
        <end position="18"/>
    </location>
</feature>
<dbReference type="PANTHER" id="PTHR11705">
    <property type="entry name" value="PROTEASE FAMILY M14 CARBOXYPEPTIDASE A,B"/>
    <property type="match status" value="1"/>
</dbReference>
<proteinExistence type="inferred from homology"/>
<evidence type="ECO:0000256" key="4">
    <source>
        <dbReference type="ARBA" id="ARBA00022801"/>
    </source>
</evidence>
<gene>
    <name evidence="11" type="ORF">ABSH63_08125</name>
</gene>
<keyword evidence="11" id="KW-0121">Carboxypeptidase</keyword>
<evidence type="ECO:0000256" key="8">
    <source>
        <dbReference type="SAM" id="MobiDB-lite"/>
    </source>
</evidence>
<feature type="domain" description="Peptidase M14" evidence="10">
    <location>
        <begin position="177"/>
        <end position="521"/>
    </location>
</feature>
<evidence type="ECO:0000313" key="11">
    <source>
        <dbReference type="EMBL" id="MES0873966.1"/>
    </source>
</evidence>
<sequence length="743" mass="79579">MHTASAALLLIAASAAQAHDATPAEIDTAMRAAAVEAKAYADELSIVAGLQRAQAASARDALAAEARMLQLLIRLREVRTPHPQTRAAVTGLRDYVSRTLTDPVDPEQRGMRRPAYPIAGAARALLRRWDRPAHKSAPAPSPAPGVLVLTEDEFGENRVPLGYPVPTVRDDPQPGDGFRSYAALQTRLAMLAAGNPDLRSNLVGRSREQRDIVAWTLGDADDTTPTGTPESAALINGTIHAREWASPEVVVGLIERFAERADDGGLYRYLLDHVNLVVVPVLNVDGFVHTQRTPSVTLESEAGDPIPAGQPPEYAHYPRDGRLRRKNLRDVDADACPMPASGCMNGVDLNRNADSPFFASGINNSGDPLSIVYHGPAPASEPETLALYAAADLAPRERLRLYVDVHSFGRVFFGVNTGAARRDAITAALVPRMSGATGRGSNRYPYDATPPGVGIGSTDEVFGYGLQIPAYTLEIEPTTREGGTTYGGFGYHHDGFILPQSEIARVRRELADALTLGLYRMAGPPTLIEAEIRELDGARLVYSARWQVQSHGRVLQTEVAEALVADTAYRLRLVFDKPMRVRDAQNRVVAYAGQTAPLAPSVAIEGLSADGASFREDLGTDAQNWLTTRYADDAYALDFTLPASLPLRGARRLNLRVDAQDLSGQALDANPATLVDWDAGWSGYEDDEGRDDTDRGGADRSQRIIDDGSPTPGDGGGSGGGAFGALGLLAALIALRRRGTSTV</sequence>
<dbReference type="SMART" id="SM00631">
    <property type="entry name" value="Zn_pept"/>
    <property type="match status" value="1"/>
</dbReference>
<evidence type="ECO:0000256" key="6">
    <source>
        <dbReference type="ARBA" id="ARBA00023049"/>
    </source>
</evidence>
<feature type="region of interest" description="Disordered" evidence="8">
    <location>
        <begin position="295"/>
        <end position="318"/>
    </location>
</feature>
<evidence type="ECO:0000256" key="2">
    <source>
        <dbReference type="ARBA" id="ARBA00005988"/>
    </source>
</evidence>